<feature type="compositionally biased region" description="Polar residues" evidence="1">
    <location>
        <begin position="1"/>
        <end position="17"/>
    </location>
</feature>
<gene>
    <name evidence="2" type="ORF">CCAM_LOCUS23214</name>
</gene>
<dbReference type="EMBL" id="OOIL02002239">
    <property type="protein sequence ID" value="VFQ81438.1"/>
    <property type="molecule type" value="Genomic_DNA"/>
</dbReference>
<proteinExistence type="predicted"/>
<evidence type="ECO:0000313" key="2">
    <source>
        <dbReference type="EMBL" id="VFQ81438.1"/>
    </source>
</evidence>
<protein>
    <submittedName>
        <fullName evidence="2">Uncharacterized protein</fullName>
    </submittedName>
</protein>
<feature type="region of interest" description="Disordered" evidence="1">
    <location>
        <begin position="1"/>
        <end position="26"/>
    </location>
</feature>
<organism evidence="2 3">
    <name type="scientific">Cuscuta campestris</name>
    <dbReference type="NCBI Taxonomy" id="132261"/>
    <lineage>
        <taxon>Eukaryota</taxon>
        <taxon>Viridiplantae</taxon>
        <taxon>Streptophyta</taxon>
        <taxon>Embryophyta</taxon>
        <taxon>Tracheophyta</taxon>
        <taxon>Spermatophyta</taxon>
        <taxon>Magnoliopsida</taxon>
        <taxon>eudicotyledons</taxon>
        <taxon>Gunneridae</taxon>
        <taxon>Pentapetalae</taxon>
        <taxon>asterids</taxon>
        <taxon>lamiids</taxon>
        <taxon>Solanales</taxon>
        <taxon>Convolvulaceae</taxon>
        <taxon>Cuscuteae</taxon>
        <taxon>Cuscuta</taxon>
        <taxon>Cuscuta subgen. Grammica</taxon>
        <taxon>Cuscuta sect. Cleistogrammica</taxon>
    </lineage>
</organism>
<name>A0A484M043_9ASTE</name>
<keyword evidence="3" id="KW-1185">Reference proteome</keyword>
<dbReference type="Proteomes" id="UP000595140">
    <property type="component" value="Unassembled WGS sequence"/>
</dbReference>
<sequence>MSPLRDSNGQTNSSTYIEHNKGQLRNPKPIGYEWSTLPTYTQAPPLAINKCRKTYLSIRHWSIEPLPDAYHLPMRTVNISNKWQGHDISSNSSGFCYESNACFL</sequence>
<reference evidence="2 3" key="1">
    <citation type="submission" date="2018-04" db="EMBL/GenBank/DDBJ databases">
        <authorList>
            <person name="Vogel A."/>
        </authorList>
    </citation>
    <scope>NUCLEOTIDE SEQUENCE [LARGE SCALE GENOMIC DNA]</scope>
</reference>
<evidence type="ECO:0000256" key="1">
    <source>
        <dbReference type="SAM" id="MobiDB-lite"/>
    </source>
</evidence>
<accession>A0A484M043</accession>
<evidence type="ECO:0000313" key="3">
    <source>
        <dbReference type="Proteomes" id="UP000595140"/>
    </source>
</evidence>
<dbReference type="AlphaFoldDB" id="A0A484M043"/>